<dbReference type="Proteomes" id="UP000729357">
    <property type="component" value="Unassembled WGS sequence"/>
</dbReference>
<organism evidence="3 4">
    <name type="scientific">Aureobasidium melanogenum</name>
    <name type="common">Aureobasidium pullulans var. melanogenum</name>
    <dbReference type="NCBI Taxonomy" id="46634"/>
    <lineage>
        <taxon>Eukaryota</taxon>
        <taxon>Fungi</taxon>
        <taxon>Dikarya</taxon>
        <taxon>Ascomycota</taxon>
        <taxon>Pezizomycotina</taxon>
        <taxon>Dothideomycetes</taxon>
        <taxon>Dothideomycetidae</taxon>
        <taxon>Dothideales</taxon>
        <taxon>Saccotheciaceae</taxon>
        <taxon>Aureobasidium</taxon>
    </lineage>
</organism>
<reference evidence="3" key="1">
    <citation type="journal article" date="2021" name="J Fungi (Basel)">
        <title>Virulence traits and population genomics of the black yeast Aureobasidium melanogenum.</title>
        <authorList>
            <person name="Cernosa A."/>
            <person name="Sun X."/>
            <person name="Gostincar C."/>
            <person name="Fang C."/>
            <person name="Gunde-Cimerman N."/>
            <person name="Song Z."/>
        </authorList>
    </citation>
    <scope>NUCLEOTIDE SEQUENCE</scope>
    <source>
        <strain evidence="3">EXF-9298</strain>
    </source>
</reference>
<gene>
    <name evidence="3" type="ORF">KCU98_g5416</name>
</gene>
<dbReference type="GO" id="GO:0005524">
    <property type="term" value="F:ATP binding"/>
    <property type="evidence" value="ECO:0007669"/>
    <property type="project" value="InterPro"/>
</dbReference>
<dbReference type="Pfam" id="PF14479">
    <property type="entry name" value="HeLo"/>
    <property type="match status" value="1"/>
</dbReference>
<protein>
    <recommendedName>
        <fullName evidence="2">Protein kinase domain-containing protein</fullName>
    </recommendedName>
</protein>
<dbReference type="Gene3D" id="1.10.510.10">
    <property type="entry name" value="Transferase(Phosphotransferase) domain 1"/>
    <property type="match status" value="1"/>
</dbReference>
<dbReference type="GO" id="GO:0004672">
    <property type="term" value="F:protein kinase activity"/>
    <property type="evidence" value="ECO:0007669"/>
    <property type="project" value="InterPro"/>
</dbReference>
<evidence type="ECO:0000313" key="3">
    <source>
        <dbReference type="EMBL" id="KAG9984431.1"/>
    </source>
</evidence>
<evidence type="ECO:0000256" key="1">
    <source>
        <dbReference type="SAM" id="MobiDB-lite"/>
    </source>
</evidence>
<accession>A0A9P8FWS0</accession>
<dbReference type="InterPro" id="IPR038305">
    <property type="entry name" value="HeLo_sf"/>
</dbReference>
<feature type="non-terminal residue" evidence="3">
    <location>
        <position position="1"/>
    </location>
</feature>
<dbReference type="EMBL" id="JAHFXS010000496">
    <property type="protein sequence ID" value="KAG9984431.1"/>
    <property type="molecule type" value="Genomic_DNA"/>
</dbReference>
<dbReference type="PANTHER" id="PTHR37542">
    <property type="entry name" value="HELO DOMAIN-CONTAINING PROTEIN-RELATED"/>
    <property type="match status" value="1"/>
</dbReference>
<dbReference type="InterPro" id="IPR011009">
    <property type="entry name" value="Kinase-like_dom_sf"/>
</dbReference>
<dbReference type="PROSITE" id="PS50011">
    <property type="entry name" value="PROTEIN_KINASE_DOM"/>
    <property type="match status" value="1"/>
</dbReference>
<evidence type="ECO:0000259" key="2">
    <source>
        <dbReference type="PROSITE" id="PS50011"/>
    </source>
</evidence>
<reference evidence="3" key="2">
    <citation type="submission" date="2021-08" db="EMBL/GenBank/DDBJ databases">
        <authorList>
            <person name="Gostincar C."/>
            <person name="Sun X."/>
            <person name="Song Z."/>
            <person name="Gunde-Cimerman N."/>
        </authorList>
    </citation>
    <scope>NUCLEOTIDE SEQUENCE</scope>
    <source>
        <strain evidence="3">EXF-9298</strain>
    </source>
</reference>
<feature type="compositionally biased region" description="Polar residues" evidence="1">
    <location>
        <begin position="100"/>
        <end position="120"/>
    </location>
</feature>
<dbReference type="InterPro" id="IPR000719">
    <property type="entry name" value="Prot_kinase_dom"/>
</dbReference>
<dbReference type="AlphaFoldDB" id="A0A9P8FWS0"/>
<feature type="domain" description="Protein kinase" evidence="2">
    <location>
        <begin position="275"/>
        <end position="611"/>
    </location>
</feature>
<keyword evidence="4" id="KW-1185">Reference proteome</keyword>
<dbReference type="PANTHER" id="PTHR37542:SF1">
    <property type="entry name" value="PRION-INHIBITION AND PROPAGATION HELO DOMAIN-CONTAINING PROTEIN"/>
    <property type="match status" value="1"/>
</dbReference>
<dbReference type="SUPFAM" id="SSF56112">
    <property type="entry name" value="Protein kinase-like (PK-like)"/>
    <property type="match status" value="1"/>
</dbReference>
<feature type="region of interest" description="Disordered" evidence="1">
    <location>
        <begin position="100"/>
        <end position="121"/>
    </location>
</feature>
<evidence type="ECO:0000313" key="4">
    <source>
        <dbReference type="Proteomes" id="UP000729357"/>
    </source>
</evidence>
<proteinExistence type="predicted"/>
<dbReference type="Gene3D" id="1.20.120.1020">
    <property type="entry name" value="Prion-inhibition and propagation, HeLo domain"/>
    <property type="match status" value="1"/>
</dbReference>
<name>A0A9P8FWS0_AURME</name>
<sequence length="611" mass="68506">MDAGLGATSLVLELFEIAIKAYGLFKCAARADIEVKTFVLRLKFEQARLSRWGEVVGLCPTSNSPTFARYLKTHELLVVDVLKHIKTVLDRLNELTTTYDGPSQKSVSNSDANITRTTDISGPLEHSSAVQVLYEELTEESRDKVAPDSLKHPRGLNHLFRLAEDVFVVTKDPKRLVWAVKDQKHFRSGLNELKEFTDQLHETIFDEVMDNILWSSHETWLAVLQLSRSVDDMKALLAAQQGTVQGNRAQANCVIDSNTLGTQLDATIERVTTFAIRMSVQGNGQSMLMDEHKTSSLRISTDVDDGYRTLGFFNNNHVWIEWRDYKEDMSLGDTGIEACPDAQSVRNVERLTWLLSQPDQPDEFHLPTCLGYIEDSDRLRFGVVLKSLSDRSWSLLSLFDKIDVGIESKVIIARQITDSLLYLHAVNWLHKGLRSAGIVFAGSAPAPVEDLGRLLMSGIGFSRPSDNSFTSTGPPHDSKWSLYCHPGYLDSGRKKGYRKSYDIYSLGIILIEIAHWKPIDRILQPLHSGRDSALGEERQDTRARILDNDSVLKQVRLNMGPAYFEATRACIEGLTAFGLGSDVDESNPYVAAVLQRSFIEMVVDRLKNVSV</sequence>
<dbReference type="InterPro" id="IPR029498">
    <property type="entry name" value="HeLo_dom"/>
</dbReference>
<comment type="caution">
    <text evidence="3">The sequence shown here is derived from an EMBL/GenBank/DDBJ whole genome shotgun (WGS) entry which is preliminary data.</text>
</comment>